<sequence length="502" mass="52048">MKVHQESQKFCSKVIGSVYLDPLGWTSTLAVRTQKGRLVQITTSGDRELPVATGTPLEVRGTWQGGSSAGEAAVAAAASTATASRAMGSTSSFRASSVRATAQLRPRHHRPSVTRTAARGSASSVPPPLPRISNPVVEKDISTIFIPIAAVVNPASQASTLCPGSSQPMLTAAQLARVVFAEQNQANATVGSIFGTCSFGKSQLTQGNSRVADLVRLPCTDSSAGIPWSFASCQIDDISGLADAADAVLRARGVPLEKYKHRVYLLPPAGPSGCSFGGVGYIDCGSDMSFECRSWIGAGFWGVPQVLAHELAHNLGLEHSGSQNAAGQYDQYGDGSSLMGACCSARCPSTPQAWQLGWLNLAQLDGSRLAAGKTRRVALASQDSSPDSGLRVQADWAPGVLPLFLGYRKQAGGDGGMDGSLGSKVHVYRADMGPRTASSPWMPAHTAWLTALAVGESWEDPPTGLVVSVDSAAGDSATVRICRKGGADPTCGALLAQAKASP</sequence>
<dbReference type="InterPro" id="IPR024079">
    <property type="entry name" value="MetalloPept_cat_dom_sf"/>
</dbReference>
<dbReference type="InterPro" id="IPR008752">
    <property type="entry name" value="Peptidase_M11"/>
</dbReference>
<dbReference type="GO" id="GO:0008237">
    <property type="term" value="F:metallopeptidase activity"/>
    <property type="evidence" value="ECO:0007669"/>
    <property type="project" value="InterPro"/>
</dbReference>
<name>E1ZP65_CHLVA</name>
<dbReference type="Pfam" id="PF05548">
    <property type="entry name" value="Peptidase_M11"/>
    <property type="match status" value="1"/>
</dbReference>
<dbReference type="RefSeq" id="XP_005844587.1">
    <property type="nucleotide sequence ID" value="XM_005844525.1"/>
</dbReference>
<dbReference type="EMBL" id="GL433856">
    <property type="protein sequence ID" value="EFN52485.1"/>
    <property type="molecule type" value="Genomic_DNA"/>
</dbReference>
<dbReference type="OrthoDB" id="529266at2759"/>
<dbReference type="Proteomes" id="UP000008141">
    <property type="component" value="Unassembled WGS sequence"/>
</dbReference>
<dbReference type="KEGG" id="cvr:CHLNCDRAFT_54430"/>
<keyword evidence="4" id="KW-1185">Reference proteome</keyword>
<feature type="domain" description="Peptidase M11 gametolysin" evidence="2">
    <location>
        <begin position="167"/>
        <end position="429"/>
    </location>
</feature>
<evidence type="ECO:0000313" key="4">
    <source>
        <dbReference type="Proteomes" id="UP000008141"/>
    </source>
</evidence>
<dbReference type="Gene3D" id="3.40.390.10">
    <property type="entry name" value="Collagenase (Catalytic Domain)"/>
    <property type="match status" value="1"/>
</dbReference>
<evidence type="ECO:0000259" key="2">
    <source>
        <dbReference type="Pfam" id="PF05548"/>
    </source>
</evidence>
<evidence type="ECO:0000256" key="1">
    <source>
        <dbReference type="SAM" id="MobiDB-lite"/>
    </source>
</evidence>
<protein>
    <recommendedName>
        <fullName evidence="2">Peptidase M11 gametolysin domain-containing protein</fullName>
    </recommendedName>
</protein>
<dbReference type="eggNOG" id="ENOG502SQF5">
    <property type="taxonomic scope" value="Eukaryota"/>
</dbReference>
<dbReference type="GeneID" id="17351798"/>
<dbReference type="AlphaFoldDB" id="E1ZP65"/>
<dbReference type="SUPFAM" id="SSF55486">
    <property type="entry name" value="Metalloproteases ('zincins'), catalytic domain"/>
    <property type="match status" value="1"/>
</dbReference>
<proteinExistence type="predicted"/>
<accession>E1ZP65</accession>
<organism evidence="4">
    <name type="scientific">Chlorella variabilis</name>
    <name type="common">Green alga</name>
    <dbReference type="NCBI Taxonomy" id="554065"/>
    <lineage>
        <taxon>Eukaryota</taxon>
        <taxon>Viridiplantae</taxon>
        <taxon>Chlorophyta</taxon>
        <taxon>core chlorophytes</taxon>
        <taxon>Trebouxiophyceae</taxon>
        <taxon>Chlorellales</taxon>
        <taxon>Chlorellaceae</taxon>
        <taxon>Chlorella clade</taxon>
        <taxon>Chlorella</taxon>
    </lineage>
</organism>
<reference evidence="3 4" key="1">
    <citation type="journal article" date="2010" name="Plant Cell">
        <title>The Chlorella variabilis NC64A genome reveals adaptation to photosymbiosis, coevolution with viruses, and cryptic sex.</title>
        <authorList>
            <person name="Blanc G."/>
            <person name="Duncan G."/>
            <person name="Agarkova I."/>
            <person name="Borodovsky M."/>
            <person name="Gurnon J."/>
            <person name="Kuo A."/>
            <person name="Lindquist E."/>
            <person name="Lucas S."/>
            <person name="Pangilinan J."/>
            <person name="Polle J."/>
            <person name="Salamov A."/>
            <person name="Terry A."/>
            <person name="Yamada T."/>
            <person name="Dunigan D.D."/>
            <person name="Grigoriev I.V."/>
            <person name="Claverie J.M."/>
            <person name="Van Etten J.L."/>
        </authorList>
    </citation>
    <scope>NUCLEOTIDE SEQUENCE [LARGE SCALE GENOMIC DNA]</scope>
    <source>
        <strain evidence="3 4">NC64A</strain>
    </source>
</reference>
<gene>
    <name evidence="3" type="ORF">CHLNCDRAFT_54430</name>
</gene>
<feature type="region of interest" description="Disordered" evidence="1">
    <location>
        <begin position="85"/>
        <end position="131"/>
    </location>
</feature>
<dbReference type="InParanoid" id="E1ZP65"/>
<evidence type="ECO:0000313" key="3">
    <source>
        <dbReference type="EMBL" id="EFN52485.1"/>
    </source>
</evidence>
<dbReference type="OMA" id="MAHANIP"/>